<dbReference type="EMBL" id="CP033066">
    <property type="protein sequence ID" value="AYM88778.1"/>
    <property type="molecule type" value="Genomic_DNA"/>
</dbReference>
<dbReference type="AlphaFoldDB" id="A0AAD0U354"/>
<protein>
    <submittedName>
        <fullName evidence="1">Uncharacterized protein</fullName>
    </submittedName>
</protein>
<name>A0AAD0U354_9GAMM</name>
<gene>
    <name evidence="1" type="ORF">D9T18_19065</name>
</gene>
<organism evidence="1 2">
    <name type="scientific">Pseudoalteromonas agarivorans</name>
    <dbReference type="NCBI Taxonomy" id="176102"/>
    <lineage>
        <taxon>Bacteria</taxon>
        <taxon>Pseudomonadati</taxon>
        <taxon>Pseudomonadota</taxon>
        <taxon>Gammaproteobacteria</taxon>
        <taxon>Alteromonadales</taxon>
        <taxon>Pseudoalteromonadaceae</taxon>
        <taxon>Pseudoalteromonas</taxon>
    </lineage>
</organism>
<evidence type="ECO:0000313" key="1">
    <source>
        <dbReference type="EMBL" id="AYM88778.1"/>
    </source>
</evidence>
<dbReference type="Proteomes" id="UP000279995">
    <property type="component" value="Chromosome II"/>
</dbReference>
<reference evidence="1 2" key="1">
    <citation type="submission" date="2018-10" db="EMBL/GenBank/DDBJ databases">
        <title>Complete Genome Sequence and Transcriptomic Profiles of a Marine Bacterium, Pseudoalteromonas agarivorans Hao 2018.</title>
        <authorList>
            <person name="Hao L."/>
        </authorList>
    </citation>
    <scope>NUCLEOTIDE SEQUENCE [LARGE SCALE GENOMIC DNA]</scope>
    <source>
        <strain evidence="1 2">Hao 2018</strain>
    </source>
</reference>
<accession>A0AAD0U354</accession>
<dbReference type="RefSeq" id="WP_121638553.1">
    <property type="nucleotide sequence ID" value="NZ_CP033066.1"/>
</dbReference>
<evidence type="ECO:0000313" key="2">
    <source>
        <dbReference type="Proteomes" id="UP000279995"/>
    </source>
</evidence>
<sequence length="699" mass="80461">MKLVVDNTGKDEKHVILVDGKVKWELPDDMHFQNFLLLYIDYTKRKSFRDLSHETKLNITRVLVTFLNYTIVLIRKYGAVPSDIFSRYTYHIKSTTNKTGNTLNSSVTAMIYILKLYGGQKEKVYDCEYWIPEFYVMITKAPTFTWEEPNPKQSLSTKYDLGFTSTEMVESLLLLCCYIINTFDEKRKLLLQNSSLEKAVLESFQISSNNYPTYALISDLNHPKYNVSRRLYGELARAIIATDDNWLIERFMHDNPYPDEFLPDESDIKIRRKEWLKRWVNKRTGHIKTLVTINKKKYRIQTMKTYCMNDLHGLSHEVVFAMQCILGCHRIQSSGVDRMNLNDVISNNKGVQFKYFKGRGKKKYATPVLNKGTLPYKTVQIFLEHFKQQHSGVNPKLIQYHKLRGKTDGKGQIGAKKEGRLDHFFIDLLDENTEVHKHMKAELKEEAAPILAFLKKILANNLMAMKNSPSYGGDKKMPHVSLNIDLIARARIEIEDGKSGAAEPKENSEYDKPTFEEKAEKEVGAMLTAHSLETKQSTYENRSRSPEKIKSMRRFAAQVGDAMEQDARAVEELFNKTKVLNLKAVAKLLGIEDTIKEQKDLYGIINQELGDVIGDIGDVDIDGKRIVIQTPLTAALILSKIKHIENEIPRLKLDSEKKTLKAQLHRAYLDMLLAEFSSSIIKEGELMSKKYNFPFSSMV</sequence>
<proteinExistence type="predicted"/>